<dbReference type="Pfam" id="PF18765">
    <property type="entry name" value="Polbeta"/>
    <property type="match status" value="1"/>
</dbReference>
<dbReference type="Gene3D" id="3.30.460.10">
    <property type="entry name" value="Beta Polymerase, domain 2"/>
    <property type="match status" value="1"/>
</dbReference>
<reference evidence="9" key="1">
    <citation type="submission" date="2022-05" db="EMBL/GenBank/DDBJ databases">
        <title>Expanded diversity of anoxic marine methylotrophy in a Black Sea sulfate reducing microorganism.</title>
        <authorList>
            <person name="Fischer P.Q."/>
            <person name="Stams A.J.M."/>
            <person name="Villanueva L."/>
            <person name="Sousa D.Z."/>
        </authorList>
    </citation>
    <scope>NUCLEOTIDE SEQUENCE</scope>
    <source>
        <strain evidence="9">P130</strain>
    </source>
</reference>
<accession>A0ABT8QU03</accession>
<keyword evidence="5" id="KW-0547">Nucleotide-binding</keyword>
<evidence type="ECO:0000256" key="7">
    <source>
        <dbReference type="ARBA" id="ARBA00022842"/>
    </source>
</evidence>
<evidence type="ECO:0000256" key="3">
    <source>
        <dbReference type="ARBA" id="ARBA00022695"/>
    </source>
</evidence>
<keyword evidence="4" id="KW-0479">Metal-binding</keyword>
<comment type="caution">
    <text evidence="9">The sequence shown here is derived from an EMBL/GenBank/DDBJ whole genome shotgun (WGS) entry which is preliminary data.</text>
</comment>
<dbReference type="PANTHER" id="PTHR33571">
    <property type="entry name" value="SSL8005 PROTEIN"/>
    <property type="match status" value="1"/>
</dbReference>
<dbReference type="CDD" id="cd05403">
    <property type="entry name" value="NT_KNTase_like"/>
    <property type="match status" value="1"/>
</dbReference>
<dbReference type="PANTHER" id="PTHR33571:SF14">
    <property type="entry name" value="PROTEIN ADENYLYLTRANSFERASE MJ0435-RELATED"/>
    <property type="match status" value="1"/>
</dbReference>
<organism evidence="9 10">
    <name type="scientific">Desulfosporosinus nitroreducens</name>
    <dbReference type="NCBI Taxonomy" id="2018668"/>
    <lineage>
        <taxon>Bacteria</taxon>
        <taxon>Bacillati</taxon>
        <taxon>Bacillota</taxon>
        <taxon>Clostridia</taxon>
        <taxon>Eubacteriales</taxon>
        <taxon>Desulfitobacteriaceae</taxon>
        <taxon>Desulfosporosinus</taxon>
    </lineage>
</organism>
<dbReference type="InterPro" id="IPR052038">
    <property type="entry name" value="Type-VII_TA_antitoxin"/>
</dbReference>
<keyword evidence="10" id="KW-1185">Reference proteome</keyword>
<dbReference type="InterPro" id="IPR043519">
    <property type="entry name" value="NT_sf"/>
</dbReference>
<keyword evidence="6" id="KW-0067">ATP-binding</keyword>
<keyword evidence="3" id="KW-0548">Nucleotidyltransferase</keyword>
<proteinExistence type="predicted"/>
<gene>
    <name evidence="9" type="ORF">M8H41_14605</name>
</gene>
<protein>
    <submittedName>
        <fullName evidence="9">Nucleotidyltransferase domain-containing protein</fullName>
    </submittedName>
</protein>
<dbReference type="EMBL" id="JAMJEV010000011">
    <property type="protein sequence ID" value="MDO0824070.1"/>
    <property type="molecule type" value="Genomic_DNA"/>
</dbReference>
<evidence type="ECO:0000256" key="2">
    <source>
        <dbReference type="ARBA" id="ARBA00022679"/>
    </source>
</evidence>
<evidence type="ECO:0000259" key="8">
    <source>
        <dbReference type="Pfam" id="PF18765"/>
    </source>
</evidence>
<evidence type="ECO:0000256" key="4">
    <source>
        <dbReference type="ARBA" id="ARBA00022723"/>
    </source>
</evidence>
<name>A0ABT8QU03_9FIRM</name>
<evidence type="ECO:0000256" key="1">
    <source>
        <dbReference type="ARBA" id="ARBA00001946"/>
    </source>
</evidence>
<comment type="cofactor">
    <cofactor evidence="1">
        <name>Mg(2+)</name>
        <dbReference type="ChEBI" id="CHEBI:18420"/>
    </cofactor>
</comment>
<feature type="domain" description="Polymerase beta nucleotidyltransferase" evidence="8">
    <location>
        <begin position="17"/>
        <end position="99"/>
    </location>
</feature>
<keyword evidence="7" id="KW-0460">Magnesium</keyword>
<evidence type="ECO:0000313" key="9">
    <source>
        <dbReference type="EMBL" id="MDO0824070.1"/>
    </source>
</evidence>
<evidence type="ECO:0000313" key="10">
    <source>
        <dbReference type="Proteomes" id="UP001176021"/>
    </source>
</evidence>
<dbReference type="InterPro" id="IPR041633">
    <property type="entry name" value="Polbeta"/>
</dbReference>
<sequence length="101" mass="11732">MLTQRYTIDEIKTIVSDIAKRYGVERVVLFGSYARGEDKPGSDIDLRIDKGKIRDLFELSGFKLDLEEYLHLSVDVVETAGLNDKFLNWISKEEILLYEHH</sequence>
<dbReference type="Proteomes" id="UP001176021">
    <property type="component" value="Unassembled WGS sequence"/>
</dbReference>
<evidence type="ECO:0000256" key="5">
    <source>
        <dbReference type="ARBA" id="ARBA00022741"/>
    </source>
</evidence>
<dbReference type="SUPFAM" id="SSF81301">
    <property type="entry name" value="Nucleotidyltransferase"/>
    <property type="match status" value="1"/>
</dbReference>
<dbReference type="RefSeq" id="WP_302049110.1">
    <property type="nucleotide sequence ID" value="NZ_JAMJEV010000011.1"/>
</dbReference>
<keyword evidence="2" id="KW-0808">Transferase</keyword>
<evidence type="ECO:0000256" key="6">
    <source>
        <dbReference type="ARBA" id="ARBA00022840"/>
    </source>
</evidence>